<reference evidence="1 2" key="1">
    <citation type="submission" date="2021-03" db="EMBL/GenBank/DDBJ databases">
        <title>Antimicrobial resistance genes in bacteria isolated from Japanese honey, and their potential for conferring macrolide and lincosamide resistance in the American foulbrood pathogen Paenibacillus larvae.</title>
        <authorList>
            <person name="Okamoto M."/>
            <person name="Kumagai M."/>
            <person name="Kanamori H."/>
            <person name="Takamatsu D."/>
        </authorList>
    </citation>
    <scope>NUCLEOTIDE SEQUENCE [LARGE SCALE GENOMIC DNA]</scope>
    <source>
        <strain evidence="1 2">J21TS3</strain>
    </source>
</reference>
<comment type="caution">
    <text evidence="1">The sequence shown here is derived from an EMBL/GenBank/DDBJ whole genome shotgun (WGS) entry which is preliminary data.</text>
</comment>
<protein>
    <submittedName>
        <fullName evidence="1">Uncharacterized protein</fullName>
    </submittedName>
</protein>
<gene>
    <name evidence="1" type="ORF">J21TS3_42480</name>
</gene>
<dbReference type="EMBL" id="BORW01000031">
    <property type="protein sequence ID" value="GIO69427.1"/>
    <property type="molecule type" value="Genomic_DNA"/>
</dbReference>
<accession>A0ABQ4M1M4</accession>
<organism evidence="1 2">
    <name type="scientific">Paenibacillus cookii</name>
    <dbReference type="NCBI Taxonomy" id="157839"/>
    <lineage>
        <taxon>Bacteria</taxon>
        <taxon>Bacillati</taxon>
        <taxon>Bacillota</taxon>
        <taxon>Bacilli</taxon>
        <taxon>Bacillales</taxon>
        <taxon>Paenibacillaceae</taxon>
        <taxon>Paenibacillus</taxon>
    </lineage>
</organism>
<evidence type="ECO:0000313" key="2">
    <source>
        <dbReference type="Proteomes" id="UP000680638"/>
    </source>
</evidence>
<dbReference type="Proteomes" id="UP000680638">
    <property type="component" value="Unassembled WGS sequence"/>
</dbReference>
<keyword evidence="2" id="KW-1185">Reference proteome</keyword>
<sequence>MVMFDPTIFENLKVALENQLYDLDNIDGLIRIIGRDDRLEMSVMSREFAIRFELAGRPEVCAEIRLEASLADLSAEILEIEEARPGCRLKIGFGMNVTEAETECGEIERILKTIWPDIPLVQTLTRVYGDADRGYENKAELRFQRKIDEEQMGDLPELIQYVLRSLAELCERSS</sequence>
<name>A0ABQ4M1M4_9BACL</name>
<proteinExistence type="predicted"/>
<evidence type="ECO:0000313" key="1">
    <source>
        <dbReference type="EMBL" id="GIO69427.1"/>
    </source>
</evidence>